<feature type="compositionally biased region" description="Low complexity" evidence="1">
    <location>
        <begin position="14"/>
        <end position="43"/>
    </location>
</feature>
<evidence type="ECO:0000313" key="3">
    <source>
        <dbReference type="Proteomes" id="UP000314985"/>
    </source>
</evidence>
<dbReference type="AlphaFoldDB" id="A0A4X1VU80"/>
<organism evidence="2 3">
    <name type="scientific">Sus scrofa</name>
    <name type="common">Pig</name>
    <dbReference type="NCBI Taxonomy" id="9823"/>
    <lineage>
        <taxon>Eukaryota</taxon>
        <taxon>Metazoa</taxon>
        <taxon>Chordata</taxon>
        <taxon>Craniata</taxon>
        <taxon>Vertebrata</taxon>
        <taxon>Euteleostomi</taxon>
        <taxon>Mammalia</taxon>
        <taxon>Eutheria</taxon>
        <taxon>Laurasiatheria</taxon>
        <taxon>Artiodactyla</taxon>
        <taxon>Suina</taxon>
        <taxon>Suidae</taxon>
        <taxon>Sus</taxon>
    </lineage>
</organism>
<accession>A0A4X1VU80</accession>
<dbReference type="Ensembl" id="ENSSSCT00070055648.1">
    <property type="protein sequence ID" value="ENSSSCP00070047262.1"/>
    <property type="gene ID" value="ENSSSCG00070027740.1"/>
</dbReference>
<feature type="region of interest" description="Disordered" evidence="1">
    <location>
        <begin position="105"/>
        <end position="140"/>
    </location>
</feature>
<sequence>ALAPLWLRLPPQPAGGAPSPSGASRRPCRSASSAASRFPASRPGGPPRPAELLTRLLSRCPQLRSGRCSLGAPPPRFLPRQLCPDRAAALDRTPFLPSFILSGNSHSSSACDVPRTRPLRPSECGPPGSSQKPLPSSPRPGLSSLMSCFTQRVAFNCSLIISPVKGQSVARSREGFVTEIRGQSESRVRDQNVARVGVQPNRGRIWR</sequence>
<name>A0A4X1VU80_PIG</name>
<evidence type="ECO:0000313" key="2">
    <source>
        <dbReference type="Ensembl" id="ENSSSCP00070047262.1"/>
    </source>
</evidence>
<reference evidence="2" key="2">
    <citation type="submission" date="2025-08" db="UniProtKB">
        <authorList>
            <consortium name="Ensembl"/>
        </authorList>
    </citation>
    <scope>IDENTIFICATION</scope>
</reference>
<evidence type="ECO:0000256" key="1">
    <source>
        <dbReference type="SAM" id="MobiDB-lite"/>
    </source>
</evidence>
<feature type="region of interest" description="Disordered" evidence="1">
    <location>
        <begin position="1"/>
        <end position="51"/>
    </location>
</feature>
<dbReference type="Proteomes" id="UP000314985">
    <property type="component" value="Chromosome 6"/>
</dbReference>
<protein>
    <submittedName>
        <fullName evidence="2">Uncharacterized protein</fullName>
    </submittedName>
</protein>
<reference evidence="2 3" key="1">
    <citation type="submission" date="2017-08" db="EMBL/GenBank/DDBJ databases">
        <title>USMARCv1.0.</title>
        <authorList>
            <person name="Hannum G.I."/>
            <person name="Koren S."/>
            <person name="Schroeder S.G."/>
            <person name="Chin S.C."/>
            <person name="Nonneman D.J."/>
            <person name="Becker S.A."/>
            <person name="Rosen B.D."/>
            <person name="Bickhart D.M."/>
            <person name="Putnam N.H."/>
            <person name="Green R.E."/>
            <person name="Tuggle C.K."/>
            <person name="Liu H."/>
            <person name="Rohrer G.A."/>
            <person name="Warr A."/>
            <person name="Hall R."/>
            <person name="Kim K."/>
            <person name="Hume D.A."/>
            <person name="Talbot R."/>
            <person name="Chow W."/>
            <person name="Howe K."/>
            <person name="Schwartz A.S."/>
            <person name="Watson M."/>
            <person name="Archibald A.L."/>
            <person name="Phillippy A.M."/>
            <person name="Smith T.P.L."/>
        </authorList>
    </citation>
    <scope>NUCLEOTIDE SEQUENCE [LARGE SCALE GENOMIC DNA]</scope>
</reference>
<proteinExistence type="predicted"/>